<evidence type="ECO:0000256" key="6">
    <source>
        <dbReference type="ARBA" id="ARBA00023136"/>
    </source>
</evidence>
<feature type="region of interest" description="Disordered" evidence="8">
    <location>
        <begin position="489"/>
        <end position="508"/>
    </location>
</feature>
<dbReference type="Pfam" id="PF07690">
    <property type="entry name" value="MFS_1"/>
    <property type="match status" value="1"/>
</dbReference>
<gene>
    <name evidence="11" type="ORF">GCM10023205_34870</name>
</gene>
<protein>
    <submittedName>
        <fullName evidence="11">MFS transporter</fullName>
    </submittedName>
</protein>
<dbReference type="InterPro" id="IPR036259">
    <property type="entry name" value="MFS_trans_sf"/>
</dbReference>
<dbReference type="EMBL" id="BAABHS010000011">
    <property type="protein sequence ID" value="GAA4967113.1"/>
    <property type="molecule type" value="Genomic_DNA"/>
</dbReference>
<keyword evidence="5 9" id="KW-1133">Transmembrane helix</keyword>
<dbReference type="InterPro" id="IPR011701">
    <property type="entry name" value="MFS"/>
</dbReference>
<dbReference type="InterPro" id="IPR020846">
    <property type="entry name" value="MFS_dom"/>
</dbReference>
<accession>A0ABP9HCD3</accession>
<feature type="transmembrane region" description="Helical" evidence="9">
    <location>
        <begin position="179"/>
        <end position="196"/>
    </location>
</feature>
<feature type="transmembrane region" description="Helical" evidence="9">
    <location>
        <begin position="154"/>
        <end position="173"/>
    </location>
</feature>
<feature type="transmembrane region" description="Helical" evidence="9">
    <location>
        <begin position="316"/>
        <end position="336"/>
    </location>
</feature>
<keyword evidence="2" id="KW-0813">Transport</keyword>
<keyword evidence="6 9" id="KW-0472">Membrane</keyword>
<feature type="transmembrane region" description="Helical" evidence="9">
    <location>
        <begin position="249"/>
        <end position="268"/>
    </location>
</feature>
<feature type="transmembrane region" description="Helical" evidence="9">
    <location>
        <begin position="27"/>
        <end position="50"/>
    </location>
</feature>
<feature type="transmembrane region" description="Helical" evidence="9">
    <location>
        <begin position="217"/>
        <end position="237"/>
    </location>
</feature>
<dbReference type="PANTHER" id="PTHR42718">
    <property type="entry name" value="MAJOR FACILITATOR SUPERFAMILY MULTIDRUG TRANSPORTER MFSC"/>
    <property type="match status" value="1"/>
</dbReference>
<evidence type="ECO:0000313" key="12">
    <source>
        <dbReference type="Proteomes" id="UP001500466"/>
    </source>
</evidence>
<dbReference type="SUPFAM" id="SSF103473">
    <property type="entry name" value="MFS general substrate transporter"/>
    <property type="match status" value="1"/>
</dbReference>
<dbReference type="Gene3D" id="1.20.1720.10">
    <property type="entry name" value="Multidrug resistance protein D"/>
    <property type="match status" value="1"/>
</dbReference>
<dbReference type="Proteomes" id="UP001500466">
    <property type="component" value="Unassembled WGS sequence"/>
</dbReference>
<evidence type="ECO:0000256" key="1">
    <source>
        <dbReference type="ARBA" id="ARBA00004651"/>
    </source>
</evidence>
<evidence type="ECO:0000259" key="10">
    <source>
        <dbReference type="PROSITE" id="PS50850"/>
    </source>
</evidence>
<feature type="transmembrane region" description="Helical" evidence="9">
    <location>
        <begin position="62"/>
        <end position="80"/>
    </location>
</feature>
<feature type="domain" description="Major facilitator superfamily (MFS) profile" evidence="10">
    <location>
        <begin position="26"/>
        <end position="483"/>
    </location>
</feature>
<feature type="transmembrane region" description="Helical" evidence="9">
    <location>
        <begin position="289"/>
        <end position="310"/>
    </location>
</feature>
<evidence type="ECO:0000256" key="7">
    <source>
        <dbReference type="ARBA" id="ARBA00023251"/>
    </source>
</evidence>
<feature type="transmembrane region" description="Helical" evidence="9">
    <location>
        <begin position="422"/>
        <end position="439"/>
    </location>
</feature>
<dbReference type="RefSeq" id="WP_345676421.1">
    <property type="nucleotide sequence ID" value="NZ_BAABHS010000011.1"/>
</dbReference>
<dbReference type="InterPro" id="IPR005829">
    <property type="entry name" value="Sugar_transporter_CS"/>
</dbReference>
<dbReference type="PANTHER" id="PTHR42718:SF46">
    <property type="entry name" value="BLR6921 PROTEIN"/>
    <property type="match status" value="1"/>
</dbReference>
<evidence type="ECO:0000256" key="8">
    <source>
        <dbReference type="SAM" id="MobiDB-lite"/>
    </source>
</evidence>
<feature type="transmembrane region" description="Helical" evidence="9">
    <location>
        <begin position="92"/>
        <end position="118"/>
    </location>
</feature>
<evidence type="ECO:0000256" key="5">
    <source>
        <dbReference type="ARBA" id="ARBA00022989"/>
    </source>
</evidence>
<dbReference type="PROSITE" id="PS50850">
    <property type="entry name" value="MFS"/>
    <property type="match status" value="1"/>
</dbReference>
<evidence type="ECO:0000256" key="3">
    <source>
        <dbReference type="ARBA" id="ARBA00022475"/>
    </source>
</evidence>
<feature type="compositionally biased region" description="Pro residues" evidence="8">
    <location>
        <begin position="489"/>
        <end position="499"/>
    </location>
</feature>
<sequence>MTAVDARSHFGGGETAPPGPVYRWRAFSLLAVAYFMTAADMLIVNVALPTIGRELHLAPADLQWVVTAYALAFGGFLLLGGRAADLLGRRRVFTAGLALFTAASLACALAAGGTFLIVMRGVQGLGAAAVLPAALSIVMNMFTEGAERNKALGLWGAIGASGATVGVLAGGVLTRYAGWPYIFYLNVVVGGVALLLTRRVVPESRPESRLRGASRRYDPFGAVTVTAALVLMVYAISQAPTAGWTTPRTLALLATSVILLAMFVAVEARAQAPLLPLRLFRVKTLAGSNAVGFLLGAGFYGYIFIGTLYMQQVLGYSAINTGLAWLTVGLTGVALAGPAQVLVTRTSVTLVMAAGLTLTGAGILWAAQAPAHGSFWANLAGPFFLTGTVTWIFIPVSIGALAGVTERDAGIASGLIDSSQQLGGAIGVAIASTAAATRTRDLNAQGHAITDALTGGFHTALWVCGLIALAAIPITLFLIRRTGITQVGPLPPSQVPDPAAPTGHGGHR</sequence>
<reference evidence="12" key="1">
    <citation type="journal article" date="2019" name="Int. J. Syst. Evol. Microbiol.">
        <title>The Global Catalogue of Microorganisms (GCM) 10K type strain sequencing project: providing services to taxonomists for standard genome sequencing and annotation.</title>
        <authorList>
            <consortium name="The Broad Institute Genomics Platform"/>
            <consortium name="The Broad Institute Genome Sequencing Center for Infectious Disease"/>
            <person name="Wu L."/>
            <person name="Ma J."/>
        </authorList>
    </citation>
    <scope>NUCLEOTIDE SEQUENCE [LARGE SCALE GENOMIC DNA]</scope>
    <source>
        <strain evidence="12">JCM 17986</strain>
    </source>
</reference>
<name>A0ABP9HCD3_9ACTN</name>
<evidence type="ECO:0000256" key="2">
    <source>
        <dbReference type="ARBA" id="ARBA00022448"/>
    </source>
</evidence>
<feature type="transmembrane region" description="Helical" evidence="9">
    <location>
        <begin position="124"/>
        <end position="142"/>
    </location>
</feature>
<feature type="transmembrane region" description="Helical" evidence="9">
    <location>
        <begin position="348"/>
        <end position="367"/>
    </location>
</feature>
<feature type="transmembrane region" description="Helical" evidence="9">
    <location>
        <begin position="379"/>
        <end position="401"/>
    </location>
</feature>
<evidence type="ECO:0000256" key="4">
    <source>
        <dbReference type="ARBA" id="ARBA00022692"/>
    </source>
</evidence>
<dbReference type="Gene3D" id="1.20.1250.20">
    <property type="entry name" value="MFS general substrate transporter like domains"/>
    <property type="match status" value="1"/>
</dbReference>
<dbReference type="PROSITE" id="PS00216">
    <property type="entry name" value="SUGAR_TRANSPORT_1"/>
    <property type="match status" value="1"/>
</dbReference>
<organism evidence="11 12">
    <name type="scientific">Yinghuangia aomiensis</name>
    <dbReference type="NCBI Taxonomy" id="676205"/>
    <lineage>
        <taxon>Bacteria</taxon>
        <taxon>Bacillati</taxon>
        <taxon>Actinomycetota</taxon>
        <taxon>Actinomycetes</taxon>
        <taxon>Kitasatosporales</taxon>
        <taxon>Streptomycetaceae</taxon>
        <taxon>Yinghuangia</taxon>
    </lineage>
</organism>
<keyword evidence="12" id="KW-1185">Reference proteome</keyword>
<comment type="subcellular location">
    <subcellularLocation>
        <location evidence="1">Cell membrane</location>
        <topology evidence="1">Multi-pass membrane protein</topology>
    </subcellularLocation>
</comment>
<evidence type="ECO:0000256" key="9">
    <source>
        <dbReference type="SAM" id="Phobius"/>
    </source>
</evidence>
<proteinExistence type="predicted"/>
<feature type="transmembrane region" description="Helical" evidence="9">
    <location>
        <begin position="459"/>
        <end position="479"/>
    </location>
</feature>
<dbReference type="CDD" id="cd17321">
    <property type="entry name" value="MFS_MMR_MDR_like"/>
    <property type="match status" value="1"/>
</dbReference>
<evidence type="ECO:0000313" key="11">
    <source>
        <dbReference type="EMBL" id="GAA4967113.1"/>
    </source>
</evidence>
<keyword evidence="7" id="KW-0046">Antibiotic resistance</keyword>
<keyword evidence="4 9" id="KW-0812">Transmembrane</keyword>
<comment type="caution">
    <text evidence="11">The sequence shown here is derived from an EMBL/GenBank/DDBJ whole genome shotgun (WGS) entry which is preliminary data.</text>
</comment>
<keyword evidence="3" id="KW-1003">Cell membrane</keyword>